<proteinExistence type="predicted"/>
<evidence type="ECO:0000256" key="2">
    <source>
        <dbReference type="ARBA" id="ARBA00023136"/>
    </source>
</evidence>
<accession>A0A6G1ENI7</accession>
<dbReference type="PANTHER" id="PTHR31415">
    <property type="entry name" value="OS05G0367900 PROTEIN"/>
    <property type="match status" value="1"/>
</dbReference>
<evidence type="ECO:0008006" key="5">
    <source>
        <dbReference type="Google" id="ProtNLM"/>
    </source>
</evidence>
<comment type="caution">
    <text evidence="3">The sequence shown here is derived from an EMBL/GenBank/DDBJ whole genome shotgun (WGS) entry which is preliminary data.</text>
</comment>
<dbReference type="Proteomes" id="UP000479710">
    <property type="component" value="Unassembled WGS sequence"/>
</dbReference>
<dbReference type="PANTHER" id="PTHR31415:SF82">
    <property type="entry name" value="OS05G0203150 PROTEIN"/>
    <property type="match status" value="1"/>
</dbReference>
<evidence type="ECO:0000313" key="3">
    <source>
        <dbReference type="EMBL" id="KAF0926181.1"/>
    </source>
</evidence>
<name>A0A6G1ENI7_9ORYZ</name>
<evidence type="ECO:0000256" key="1">
    <source>
        <dbReference type="ARBA" id="ARBA00004370"/>
    </source>
</evidence>
<dbReference type="GO" id="GO:0005886">
    <property type="term" value="C:plasma membrane"/>
    <property type="evidence" value="ECO:0007669"/>
    <property type="project" value="TreeGrafter"/>
</dbReference>
<organism evidence="3 4">
    <name type="scientific">Oryza meyeriana var. granulata</name>
    <dbReference type="NCBI Taxonomy" id="110450"/>
    <lineage>
        <taxon>Eukaryota</taxon>
        <taxon>Viridiplantae</taxon>
        <taxon>Streptophyta</taxon>
        <taxon>Embryophyta</taxon>
        <taxon>Tracheophyta</taxon>
        <taxon>Spermatophyta</taxon>
        <taxon>Magnoliopsida</taxon>
        <taxon>Liliopsida</taxon>
        <taxon>Poales</taxon>
        <taxon>Poaceae</taxon>
        <taxon>BOP clade</taxon>
        <taxon>Oryzoideae</taxon>
        <taxon>Oryzeae</taxon>
        <taxon>Oryzinae</taxon>
        <taxon>Oryza</taxon>
        <taxon>Oryza meyeriana</taxon>
    </lineage>
</organism>
<protein>
    <recommendedName>
        <fullName evidence="5">Late embryogenesis abundant protein LEA-2 subgroup domain-containing protein</fullName>
    </recommendedName>
</protein>
<dbReference type="OrthoDB" id="680642at2759"/>
<dbReference type="AlphaFoldDB" id="A0A6G1ENI7"/>
<dbReference type="GO" id="GO:0098542">
    <property type="term" value="P:defense response to other organism"/>
    <property type="evidence" value="ECO:0007669"/>
    <property type="project" value="InterPro"/>
</dbReference>
<dbReference type="InterPro" id="IPR044839">
    <property type="entry name" value="NDR1-like"/>
</dbReference>
<evidence type="ECO:0000313" key="4">
    <source>
        <dbReference type="Proteomes" id="UP000479710"/>
    </source>
</evidence>
<comment type="subcellular location">
    <subcellularLocation>
        <location evidence="1">Membrane</location>
    </subcellularLocation>
</comment>
<gene>
    <name evidence="3" type="ORF">E2562_022018</name>
</gene>
<keyword evidence="4" id="KW-1185">Reference proteome</keyword>
<dbReference type="GO" id="GO:0009506">
    <property type="term" value="C:plasmodesma"/>
    <property type="evidence" value="ECO:0007669"/>
    <property type="project" value="TreeGrafter"/>
</dbReference>
<dbReference type="EMBL" id="SPHZ02000003">
    <property type="protein sequence ID" value="KAF0926181.1"/>
    <property type="molecule type" value="Genomic_DNA"/>
</dbReference>
<reference evidence="3 4" key="1">
    <citation type="submission" date="2019-11" db="EMBL/GenBank/DDBJ databases">
        <title>Whole genome sequence of Oryza granulata.</title>
        <authorList>
            <person name="Li W."/>
        </authorList>
    </citation>
    <scope>NUCLEOTIDE SEQUENCE [LARGE SCALE GENOMIC DNA]</scope>
    <source>
        <strain evidence="4">cv. Menghai</strain>
        <tissue evidence="3">Leaf</tissue>
    </source>
</reference>
<keyword evidence="2" id="KW-0472">Membrane</keyword>
<sequence>MGNFFVDVWSWALWTRRPAACTFCKLQDKFDIDPPSVSWAAKVCAFILNTAVDMLMSSLVALILVDLILFHPNSVHPRVDDAAITTFELKNDTTGGGGSSLRYDLSMAVTFFNDHRIYAIRFDHLTAGLYFDGAKLGPSDTLPSFKLHTRRHRKLRPVFHGRESNISAAVAEEFARERAAGTGRSITVDVRLRTTLRYLSWPFKATYYRVYHCSIQFPPPTNNIAVPSPSINYHCAR</sequence>